<feature type="transmembrane region" description="Helical" evidence="5">
    <location>
        <begin position="179"/>
        <end position="201"/>
    </location>
</feature>
<feature type="transmembrane region" description="Helical" evidence="5">
    <location>
        <begin position="247"/>
        <end position="266"/>
    </location>
</feature>
<feature type="domain" description="EamA" evidence="6">
    <location>
        <begin position="7"/>
        <end position="136"/>
    </location>
</feature>
<sequence length="303" mass="33716">MLRQWYPVLFMLSSTFSLSLTGLLTKYLTTQLDSNLLSFLRFLLPSIILMVFFIGRKLRVPPHQLLKPIWVRAFCIGACQVCFIYSLSHLTLVESVVLFGTGPLFLPLLEKLIYGVSISGLTIGALIGTFAGVVLLAGDVSGIEFRVELLVGLAAGVFNAGSQLSLYRASKSELNPYEINFWTFIFAALFIAPILLVSASVDATLWHPQEMSSLLVMVILLVLAVLIINTQVFRAKAYKLADSGSQLAPLIFTNLLFTALWQLMFFDVSFNYYQLMGLSLIIVSTIANVLLPRWLAYRQSKLV</sequence>
<keyword evidence="2 5" id="KW-0812">Transmembrane</keyword>
<dbReference type="EMBL" id="MJMI01000094">
    <property type="protein sequence ID" value="OLQ91612.1"/>
    <property type="molecule type" value="Genomic_DNA"/>
</dbReference>
<dbReference type="InterPro" id="IPR000620">
    <property type="entry name" value="EamA_dom"/>
</dbReference>
<evidence type="ECO:0000259" key="6">
    <source>
        <dbReference type="Pfam" id="PF00892"/>
    </source>
</evidence>
<evidence type="ECO:0000256" key="4">
    <source>
        <dbReference type="ARBA" id="ARBA00023136"/>
    </source>
</evidence>
<evidence type="ECO:0000256" key="1">
    <source>
        <dbReference type="ARBA" id="ARBA00004141"/>
    </source>
</evidence>
<comment type="caution">
    <text evidence="7">The sequence shown here is derived from an EMBL/GenBank/DDBJ whole genome shotgun (WGS) entry which is preliminary data.</text>
</comment>
<accession>A0ABX3FJE8</accession>
<dbReference type="SUPFAM" id="SSF103481">
    <property type="entry name" value="Multidrug resistance efflux transporter EmrE"/>
    <property type="match status" value="2"/>
</dbReference>
<evidence type="ECO:0000256" key="3">
    <source>
        <dbReference type="ARBA" id="ARBA00022989"/>
    </source>
</evidence>
<evidence type="ECO:0000256" key="5">
    <source>
        <dbReference type="SAM" id="Phobius"/>
    </source>
</evidence>
<organism evidence="7 8">
    <name type="scientific">Vibrio ponticus</name>
    <dbReference type="NCBI Taxonomy" id="265668"/>
    <lineage>
        <taxon>Bacteria</taxon>
        <taxon>Pseudomonadati</taxon>
        <taxon>Pseudomonadota</taxon>
        <taxon>Gammaproteobacteria</taxon>
        <taxon>Vibrionales</taxon>
        <taxon>Vibrionaceae</taxon>
        <taxon>Vibrio</taxon>
    </lineage>
</organism>
<feature type="transmembrane region" description="Helical" evidence="5">
    <location>
        <begin position="213"/>
        <end position="235"/>
    </location>
</feature>
<feature type="transmembrane region" description="Helical" evidence="5">
    <location>
        <begin position="149"/>
        <end position="167"/>
    </location>
</feature>
<name>A0ABX3FJE8_9VIBR</name>
<evidence type="ECO:0000256" key="2">
    <source>
        <dbReference type="ARBA" id="ARBA00022692"/>
    </source>
</evidence>
<feature type="transmembrane region" description="Helical" evidence="5">
    <location>
        <begin position="36"/>
        <end position="54"/>
    </location>
</feature>
<dbReference type="Pfam" id="PF00892">
    <property type="entry name" value="EamA"/>
    <property type="match status" value="2"/>
</dbReference>
<feature type="domain" description="EamA" evidence="6">
    <location>
        <begin position="150"/>
        <end position="287"/>
    </location>
</feature>
<dbReference type="Proteomes" id="UP000186206">
    <property type="component" value="Unassembled WGS sequence"/>
</dbReference>
<feature type="transmembrane region" description="Helical" evidence="5">
    <location>
        <begin position="6"/>
        <end position="24"/>
    </location>
</feature>
<keyword evidence="4 5" id="KW-0472">Membrane</keyword>
<feature type="transmembrane region" description="Helical" evidence="5">
    <location>
        <begin position="112"/>
        <end position="137"/>
    </location>
</feature>
<dbReference type="PANTHER" id="PTHR22911:SF6">
    <property type="entry name" value="SOLUTE CARRIER FAMILY 35 MEMBER G1"/>
    <property type="match status" value="1"/>
</dbReference>
<keyword evidence="3 5" id="KW-1133">Transmembrane helix</keyword>
<keyword evidence="8" id="KW-1185">Reference proteome</keyword>
<comment type="subcellular location">
    <subcellularLocation>
        <location evidence="1">Membrane</location>
        <topology evidence="1">Multi-pass membrane protein</topology>
    </subcellularLocation>
</comment>
<proteinExistence type="predicted"/>
<dbReference type="PANTHER" id="PTHR22911">
    <property type="entry name" value="ACYL-MALONYL CONDENSING ENZYME-RELATED"/>
    <property type="match status" value="1"/>
</dbReference>
<feature type="transmembrane region" description="Helical" evidence="5">
    <location>
        <begin position="69"/>
        <end position="100"/>
    </location>
</feature>
<evidence type="ECO:0000313" key="7">
    <source>
        <dbReference type="EMBL" id="OLQ91612.1"/>
    </source>
</evidence>
<feature type="transmembrane region" description="Helical" evidence="5">
    <location>
        <begin position="272"/>
        <end position="291"/>
    </location>
</feature>
<evidence type="ECO:0000313" key="8">
    <source>
        <dbReference type="Proteomes" id="UP000186206"/>
    </source>
</evidence>
<gene>
    <name evidence="7" type="ORF">BIY21_13170</name>
</gene>
<reference evidence="7 8" key="1">
    <citation type="submission" date="2016-09" db="EMBL/GenBank/DDBJ databases">
        <title>Genomic Taxonomy of the Vibrionaceae.</title>
        <authorList>
            <person name="Gonzalez-Castillo A."/>
            <person name="Gomez-Gil B."/>
            <person name="Enciso-Ibarra K."/>
        </authorList>
    </citation>
    <scope>NUCLEOTIDE SEQUENCE [LARGE SCALE GENOMIC DNA]</scope>
    <source>
        <strain evidence="7 8">CAIM 1731</strain>
    </source>
</reference>
<protein>
    <recommendedName>
        <fullName evidence="6">EamA domain-containing protein</fullName>
    </recommendedName>
</protein>
<dbReference type="RefSeq" id="WP_075649729.1">
    <property type="nucleotide sequence ID" value="NZ_AP019658.1"/>
</dbReference>
<dbReference type="InterPro" id="IPR037185">
    <property type="entry name" value="EmrE-like"/>
</dbReference>